<evidence type="ECO:0000313" key="2">
    <source>
        <dbReference type="Proteomes" id="UP000246991"/>
    </source>
</evidence>
<sequence>MFEVADGGKDERLALSYRYCVTPANGVIRNRSVPIPYFALPVDMALGRLEVLGTRKGWQIRFPINGQDRGYKLRYVGGQVYGRVELPAIRFINPPFPSRTVREAIPLRGVLSGRQDSGLAVPVPTIPRRTAGGYGKPCHVDSSSSEVTQCGLAARNAQTICTVPIAVYPTMLHRRVEGEWACQPCDDEYDMTVR</sequence>
<accession>A0A317SVH3</accession>
<keyword evidence="2" id="KW-1185">Reference proteome</keyword>
<name>A0A317SVH3_9PEZI</name>
<proteinExistence type="predicted"/>
<dbReference type="Proteomes" id="UP000246991">
    <property type="component" value="Unassembled WGS sequence"/>
</dbReference>
<dbReference type="AlphaFoldDB" id="A0A317SVH3"/>
<evidence type="ECO:0000313" key="1">
    <source>
        <dbReference type="EMBL" id="PWW77557.1"/>
    </source>
</evidence>
<reference evidence="1 2" key="1">
    <citation type="submission" date="2018-03" db="EMBL/GenBank/DDBJ databases">
        <title>Genomes of Pezizomycetes fungi and the evolution of truffles.</title>
        <authorList>
            <person name="Murat C."/>
            <person name="Payen T."/>
            <person name="Noel B."/>
            <person name="Kuo A."/>
            <person name="Martin F.M."/>
        </authorList>
    </citation>
    <scope>NUCLEOTIDE SEQUENCE [LARGE SCALE GENOMIC DNA]</scope>
    <source>
        <strain evidence="1">091103-1</strain>
    </source>
</reference>
<dbReference type="EMBL" id="PYWC01000021">
    <property type="protein sequence ID" value="PWW77557.1"/>
    <property type="molecule type" value="Genomic_DNA"/>
</dbReference>
<organism evidence="1 2">
    <name type="scientific">Tuber magnatum</name>
    <name type="common">white Piedmont truffle</name>
    <dbReference type="NCBI Taxonomy" id="42249"/>
    <lineage>
        <taxon>Eukaryota</taxon>
        <taxon>Fungi</taxon>
        <taxon>Dikarya</taxon>
        <taxon>Ascomycota</taxon>
        <taxon>Pezizomycotina</taxon>
        <taxon>Pezizomycetes</taxon>
        <taxon>Pezizales</taxon>
        <taxon>Tuberaceae</taxon>
        <taxon>Tuber</taxon>
    </lineage>
</organism>
<protein>
    <submittedName>
        <fullName evidence="1">Uncharacterized protein</fullName>
    </submittedName>
</protein>
<comment type="caution">
    <text evidence="1">The sequence shown here is derived from an EMBL/GenBank/DDBJ whole genome shotgun (WGS) entry which is preliminary data.</text>
</comment>
<gene>
    <name evidence="1" type="ORF">C7212DRAFT_342836</name>
</gene>